<feature type="domain" description="SH3" evidence="9">
    <location>
        <begin position="518"/>
        <end position="578"/>
    </location>
</feature>
<dbReference type="Pfam" id="PF14604">
    <property type="entry name" value="SH3_9"/>
    <property type="match status" value="1"/>
</dbReference>
<evidence type="ECO:0000256" key="7">
    <source>
        <dbReference type="PROSITE-ProRule" id="PRU00192"/>
    </source>
</evidence>
<dbReference type="STRING" id="90262.A0A1X2IMG5"/>
<keyword evidence="4" id="KW-0009">Actin-binding</keyword>
<evidence type="ECO:0000313" key="11">
    <source>
        <dbReference type="EMBL" id="ORZ18972.1"/>
    </source>
</evidence>
<feature type="domain" description="ADF-H" evidence="10">
    <location>
        <begin position="6"/>
        <end position="135"/>
    </location>
</feature>
<comment type="caution">
    <text evidence="11">The sequence shown here is derived from an EMBL/GenBank/DDBJ whole genome shotgun (WGS) entry which is preliminary data.</text>
</comment>
<gene>
    <name evidence="11" type="ORF">BCR42DRAFT_349717</name>
</gene>
<evidence type="ECO:0008006" key="13">
    <source>
        <dbReference type="Google" id="ProtNLM"/>
    </source>
</evidence>
<dbReference type="GO" id="GO:0030833">
    <property type="term" value="P:regulation of actin filament polymerization"/>
    <property type="evidence" value="ECO:0007669"/>
    <property type="project" value="TreeGrafter"/>
</dbReference>
<dbReference type="Pfam" id="PF00241">
    <property type="entry name" value="Cofilin_ADF"/>
    <property type="match status" value="1"/>
</dbReference>
<feature type="compositionally biased region" description="Basic and acidic residues" evidence="8">
    <location>
        <begin position="373"/>
        <end position="400"/>
    </location>
</feature>
<dbReference type="CDD" id="cd11281">
    <property type="entry name" value="ADF_drebrin_like"/>
    <property type="match status" value="1"/>
</dbReference>
<dbReference type="SMART" id="SM00326">
    <property type="entry name" value="SH3"/>
    <property type="match status" value="2"/>
</dbReference>
<dbReference type="GO" id="GO:0005884">
    <property type="term" value="C:actin filament"/>
    <property type="evidence" value="ECO:0007669"/>
    <property type="project" value="TreeGrafter"/>
</dbReference>
<dbReference type="SUPFAM" id="SSF50044">
    <property type="entry name" value="SH3-domain"/>
    <property type="match status" value="2"/>
</dbReference>
<evidence type="ECO:0000313" key="12">
    <source>
        <dbReference type="Proteomes" id="UP000193560"/>
    </source>
</evidence>
<feature type="region of interest" description="Disordered" evidence="8">
    <location>
        <begin position="174"/>
        <end position="407"/>
    </location>
</feature>
<dbReference type="PANTHER" id="PTHR10829">
    <property type="entry name" value="CORTACTIN AND DREBRIN"/>
    <property type="match status" value="1"/>
</dbReference>
<sequence>MSLSVNFSTNSKDLTAAHQAVVSDSDDTNWLIYGYEKGTNDLKVQDTGDGGLEELYDEFSDGKVQFALARVIDPNSQLPKLVFIGWCGSGVPETRKGFFNSHLSEVSKFFKSFHVQINARNEADVEPELIMKRVSESSGANYSVHKESQRAQPAVTPVNSVYKRTEVPDIAAMQRESMKRDGPPPPVGTTYKPVQTAPKPLASRWGSATTNQDTGAAAVRAERERAEKEARDREEQAARDRDVKERQRAVEQEQQYKQQQAQRDAEESAQREAEELQRQRQQQQADEERRRQQAAAAAEEEEREREQEHQRQQQQQAEEQERQRQQAAAEEQERQRQQQQQQQQQAAAAAAAAAAEEEERQRQQQQAAAEEQEYQRKLQEEQARQQEAERLQREEQERQASEVVTAHSSAHAAGSNVLSAVVLFGYDAGESNEMTLLEGEVVTEIDQVDDGWWFGVSEDGKKQGLFPANYVQLLEHEQEQQHAIPTPPPAPAAAAAAPAPAPATHHTPAAAPAAPVEDLGQTAIGLYDYEAGEGNEISFRENDRITHIEFVSEDWWQGAGPDGKSFGLFPANYVELQH</sequence>
<evidence type="ECO:0000256" key="5">
    <source>
        <dbReference type="ARBA" id="ARBA00023212"/>
    </source>
</evidence>
<keyword evidence="2 7" id="KW-0728">SH3 domain</keyword>
<dbReference type="PRINTS" id="PR00499">
    <property type="entry name" value="P67PHOX"/>
</dbReference>
<dbReference type="AlphaFoldDB" id="A0A1X2IMG5"/>
<dbReference type="InterPro" id="IPR002108">
    <property type="entry name" value="ADF-H"/>
</dbReference>
<dbReference type="OrthoDB" id="5971719at2759"/>
<dbReference type="SUPFAM" id="SSF55753">
    <property type="entry name" value="Actin depolymerizing proteins"/>
    <property type="match status" value="1"/>
</dbReference>
<comment type="subcellular location">
    <subcellularLocation>
        <location evidence="1">Cytoplasm</location>
        <location evidence="1">Cytoskeleton</location>
    </subcellularLocation>
</comment>
<dbReference type="PROSITE" id="PS50002">
    <property type="entry name" value="SH3"/>
    <property type="match status" value="2"/>
</dbReference>
<comment type="similarity">
    <text evidence="6">Belongs to the actin-binding proteins ADF family. Coactosin subfamily.</text>
</comment>
<dbReference type="InterPro" id="IPR001452">
    <property type="entry name" value="SH3_domain"/>
</dbReference>
<feature type="compositionally biased region" description="Low complexity" evidence="8">
    <location>
        <begin position="492"/>
        <end position="515"/>
    </location>
</feature>
<organism evidence="11 12">
    <name type="scientific">Absidia repens</name>
    <dbReference type="NCBI Taxonomy" id="90262"/>
    <lineage>
        <taxon>Eukaryota</taxon>
        <taxon>Fungi</taxon>
        <taxon>Fungi incertae sedis</taxon>
        <taxon>Mucoromycota</taxon>
        <taxon>Mucoromycotina</taxon>
        <taxon>Mucoromycetes</taxon>
        <taxon>Mucorales</taxon>
        <taxon>Cunninghamellaceae</taxon>
        <taxon>Absidia</taxon>
    </lineage>
</organism>
<dbReference type="Gene3D" id="3.40.20.10">
    <property type="entry name" value="Severin"/>
    <property type="match status" value="1"/>
</dbReference>
<evidence type="ECO:0000259" key="10">
    <source>
        <dbReference type="PROSITE" id="PS51263"/>
    </source>
</evidence>
<feature type="compositionally biased region" description="Basic and acidic residues" evidence="8">
    <location>
        <begin position="220"/>
        <end position="251"/>
    </location>
</feature>
<dbReference type="InterPro" id="IPR029006">
    <property type="entry name" value="ADF-H/Gelsolin-like_dom_sf"/>
</dbReference>
<dbReference type="PROSITE" id="PS51263">
    <property type="entry name" value="ADF_H"/>
    <property type="match status" value="1"/>
</dbReference>
<feature type="region of interest" description="Disordered" evidence="8">
    <location>
        <begin position="477"/>
        <end position="515"/>
    </location>
</feature>
<dbReference type="FunFam" id="3.40.20.10:FF:000018">
    <property type="entry name" value="Coactosin-like 1"/>
    <property type="match status" value="1"/>
</dbReference>
<proteinExistence type="inferred from homology"/>
<dbReference type="GO" id="GO:0051015">
    <property type="term" value="F:actin filament binding"/>
    <property type="evidence" value="ECO:0007669"/>
    <property type="project" value="TreeGrafter"/>
</dbReference>
<dbReference type="Gene3D" id="2.30.30.40">
    <property type="entry name" value="SH3 Domains"/>
    <property type="match status" value="2"/>
</dbReference>
<dbReference type="GO" id="GO:0030864">
    <property type="term" value="C:cortical actin cytoskeleton"/>
    <property type="evidence" value="ECO:0007669"/>
    <property type="project" value="TreeGrafter"/>
</dbReference>
<dbReference type="InterPro" id="IPR036028">
    <property type="entry name" value="SH3-like_dom_sf"/>
</dbReference>
<accession>A0A1X2IMG5</accession>
<dbReference type="PRINTS" id="PR00452">
    <property type="entry name" value="SH3DOMAIN"/>
</dbReference>
<feature type="compositionally biased region" description="Basic and acidic residues" evidence="8">
    <location>
        <begin position="263"/>
        <end position="278"/>
    </location>
</feature>
<dbReference type="Proteomes" id="UP000193560">
    <property type="component" value="Unassembled WGS sequence"/>
</dbReference>
<feature type="compositionally biased region" description="Low complexity" evidence="8">
    <location>
        <begin position="252"/>
        <end position="262"/>
    </location>
</feature>
<evidence type="ECO:0000256" key="8">
    <source>
        <dbReference type="SAM" id="MobiDB-lite"/>
    </source>
</evidence>
<evidence type="ECO:0000256" key="4">
    <source>
        <dbReference type="ARBA" id="ARBA00023203"/>
    </source>
</evidence>
<evidence type="ECO:0000256" key="2">
    <source>
        <dbReference type="ARBA" id="ARBA00022443"/>
    </source>
</evidence>
<evidence type="ECO:0000256" key="6">
    <source>
        <dbReference type="ARBA" id="ARBA00038052"/>
    </source>
</evidence>
<protein>
    <recommendedName>
        <fullName evidence="13">ADF-H domain-containing protein</fullName>
    </recommendedName>
</protein>
<keyword evidence="3" id="KW-0963">Cytoplasm</keyword>
<dbReference type="CDD" id="cd11819">
    <property type="entry name" value="SH3_Cortactin_like"/>
    <property type="match status" value="1"/>
</dbReference>
<dbReference type="EMBL" id="MCGE01000008">
    <property type="protein sequence ID" value="ORZ18972.1"/>
    <property type="molecule type" value="Genomic_DNA"/>
</dbReference>
<name>A0A1X2IMG5_9FUNG</name>
<dbReference type="GO" id="GO:0030427">
    <property type="term" value="C:site of polarized growth"/>
    <property type="evidence" value="ECO:0007669"/>
    <property type="project" value="TreeGrafter"/>
</dbReference>
<keyword evidence="12" id="KW-1185">Reference proteome</keyword>
<dbReference type="PANTHER" id="PTHR10829:SF25">
    <property type="entry name" value="DREBRIN-LIKE PROTEIN"/>
    <property type="match status" value="1"/>
</dbReference>
<reference evidence="11 12" key="1">
    <citation type="submission" date="2016-07" db="EMBL/GenBank/DDBJ databases">
        <title>Pervasive Adenine N6-methylation of Active Genes in Fungi.</title>
        <authorList>
            <consortium name="DOE Joint Genome Institute"/>
            <person name="Mondo S.J."/>
            <person name="Dannebaum R.O."/>
            <person name="Kuo R.C."/>
            <person name="Labutti K."/>
            <person name="Haridas S."/>
            <person name="Kuo A."/>
            <person name="Salamov A."/>
            <person name="Ahrendt S.R."/>
            <person name="Lipzen A."/>
            <person name="Sullivan W."/>
            <person name="Andreopoulos W.B."/>
            <person name="Clum A."/>
            <person name="Lindquist E."/>
            <person name="Daum C."/>
            <person name="Ramamoorthy G.K."/>
            <person name="Gryganskyi A."/>
            <person name="Culley D."/>
            <person name="Magnuson J.K."/>
            <person name="James T.Y."/>
            <person name="O'Malley M.A."/>
            <person name="Stajich J.E."/>
            <person name="Spatafora J.W."/>
            <person name="Visel A."/>
            <person name="Grigoriev I.V."/>
        </authorList>
    </citation>
    <scope>NUCLEOTIDE SEQUENCE [LARGE SCALE GENOMIC DNA]</scope>
    <source>
        <strain evidence="11 12">NRRL 1336</strain>
    </source>
</reference>
<dbReference type="SMART" id="SM00102">
    <property type="entry name" value="ADF"/>
    <property type="match status" value="1"/>
</dbReference>
<dbReference type="Pfam" id="PF00018">
    <property type="entry name" value="SH3_1"/>
    <property type="match status" value="1"/>
</dbReference>
<evidence type="ECO:0000256" key="1">
    <source>
        <dbReference type="ARBA" id="ARBA00004245"/>
    </source>
</evidence>
<evidence type="ECO:0000256" key="3">
    <source>
        <dbReference type="ARBA" id="ARBA00022490"/>
    </source>
</evidence>
<keyword evidence="5" id="KW-0206">Cytoskeleton</keyword>
<evidence type="ECO:0000259" key="9">
    <source>
        <dbReference type="PROSITE" id="PS50002"/>
    </source>
</evidence>
<feature type="domain" description="SH3" evidence="9">
    <location>
        <begin position="415"/>
        <end position="476"/>
    </location>
</feature>
<feature type="compositionally biased region" description="Low complexity" evidence="8">
    <location>
        <begin position="337"/>
        <end position="354"/>
    </location>
</feature>